<protein>
    <submittedName>
        <fullName evidence="3">Class I SAM-dependent methyltransferase</fullName>
        <ecNumber evidence="3">2.1.1.-</ecNumber>
    </submittedName>
</protein>
<dbReference type="Proteomes" id="UP001606099">
    <property type="component" value="Unassembled WGS sequence"/>
</dbReference>
<evidence type="ECO:0000259" key="2">
    <source>
        <dbReference type="Pfam" id="PF08241"/>
    </source>
</evidence>
<reference evidence="3 4" key="1">
    <citation type="submission" date="2024-08" db="EMBL/GenBank/DDBJ databases">
        <authorList>
            <person name="Lu H."/>
        </authorList>
    </citation>
    <scope>NUCLEOTIDE SEQUENCE [LARGE SCALE GENOMIC DNA]</scope>
    <source>
        <strain evidence="3 4">BYS180W</strain>
    </source>
</reference>
<dbReference type="GO" id="GO:0008168">
    <property type="term" value="F:methyltransferase activity"/>
    <property type="evidence" value="ECO:0007669"/>
    <property type="project" value="UniProtKB-KW"/>
</dbReference>
<feature type="region of interest" description="Disordered" evidence="1">
    <location>
        <begin position="252"/>
        <end position="278"/>
    </location>
</feature>
<organism evidence="3 4">
    <name type="scientific">Roseateles rivi</name>
    <dbReference type="NCBI Taxonomy" id="3299028"/>
    <lineage>
        <taxon>Bacteria</taxon>
        <taxon>Pseudomonadati</taxon>
        <taxon>Pseudomonadota</taxon>
        <taxon>Betaproteobacteria</taxon>
        <taxon>Burkholderiales</taxon>
        <taxon>Sphaerotilaceae</taxon>
        <taxon>Roseateles</taxon>
    </lineage>
</organism>
<keyword evidence="4" id="KW-1185">Reference proteome</keyword>
<keyword evidence="3" id="KW-0489">Methyltransferase</keyword>
<dbReference type="Gene3D" id="3.40.50.150">
    <property type="entry name" value="Vaccinia Virus protein VP39"/>
    <property type="match status" value="1"/>
</dbReference>
<evidence type="ECO:0000313" key="4">
    <source>
        <dbReference type="Proteomes" id="UP001606099"/>
    </source>
</evidence>
<sequence length="278" mass="31371">MNGDSPIVVSPSGWTEDDAWAAWLDTPPGRYLLDWAQPRIDSAVADCFGFHALQLGMPALQGLRANRMPQRWLAQEGSEHASAALLCEFDALPFPSSSLDLVVLPHTLERTQDPHRCLREVERVLRPEGRLVVLGMNPAGAWVLRQNLGLLRPRRPGRPRELFLPELPAQAEYLGYWRLRDWLRLLGLEIFEAEFGAYRMPWRSQTWLERGAVLERLGARWWPVLGAVYMVQAVKRVPAMRLIKPARRRAASGSAPAVAVGRHAPTPWPQPFSSSEPE</sequence>
<feature type="domain" description="Methyltransferase type 11" evidence="2">
    <location>
        <begin position="84"/>
        <end position="133"/>
    </location>
</feature>
<comment type="caution">
    <text evidence="3">The sequence shown here is derived from an EMBL/GenBank/DDBJ whole genome shotgun (WGS) entry which is preliminary data.</text>
</comment>
<accession>A0ABW7FVM2</accession>
<dbReference type="SUPFAM" id="SSF53335">
    <property type="entry name" value="S-adenosyl-L-methionine-dependent methyltransferases"/>
    <property type="match status" value="1"/>
</dbReference>
<gene>
    <name evidence="3" type="ORF">ACG0Z6_08940</name>
</gene>
<name>A0ABW7FVM2_9BURK</name>
<dbReference type="Pfam" id="PF08241">
    <property type="entry name" value="Methyltransf_11"/>
    <property type="match status" value="1"/>
</dbReference>
<evidence type="ECO:0000313" key="3">
    <source>
        <dbReference type="EMBL" id="MFG6448369.1"/>
    </source>
</evidence>
<evidence type="ECO:0000256" key="1">
    <source>
        <dbReference type="SAM" id="MobiDB-lite"/>
    </source>
</evidence>
<dbReference type="RefSeq" id="WP_394460530.1">
    <property type="nucleotide sequence ID" value="NZ_JBIGHZ010000003.1"/>
</dbReference>
<dbReference type="EC" id="2.1.1.-" evidence="3"/>
<keyword evidence="3" id="KW-0808">Transferase</keyword>
<feature type="compositionally biased region" description="Low complexity" evidence="1">
    <location>
        <begin position="252"/>
        <end position="262"/>
    </location>
</feature>
<dbReference type="InterPro" id="IPR013216">
    <property type="entry name" value="Methyltransf_11"/>
</dbReference>
<dbReference type="GO" id="GO:0032259">
    <property type="term" value="P:methylation"/>
    <property type="evidence" value="ECO:0007669"/>
    <property type="project" value="UniProtKB-KW"/>
</dbReference>
<dbReference type="InterPro" id="IPR029063">
    <property type="entry name" value="SAM-dependent_MTases_sf"/>
</dbReference>
<dbReference type="EMBL" id="JBIGHZ010000003">
    <property type="protein sequence ID" value="MFG6448369.1"/>
    <property type="molecule type" value="Genomic_DNA"/>
</dbReference>
<proteinExistence type="predicted"/>